<dbReference type="PROSITE" id="PS51009">
    <property type="entry name" value="CYTCII"/>
    <property type="match status" value="1"/>
</dbReference>
<dbReference type="InterPro" id="IPR010980">
    <property type="entry name" value="Cyt_c/b562"/>
</dbReference>
<dbReference type="PIRSF" id="PIRSF000027">
    <property type="entry name" value="Cytc_c_prime"/>
    <property type="match status" value="1"/>
</dbReference>
<comment type="PTM">
    <text evidence="7">Binds 1 heme group per subunit.</text>
</comment>
<keyword evidence="3 6" id="KW-0479">Metal-binding</keyword>
<proteinExistence type="predicted"/>
<feature type="signal peptide" evidence="8">
    <location>
        <begin position="1"/>
        <end position="18"/>
    </location>
</feature>
<dbReference type="SUPFAM" id="SSF47175">
    <property type="entry name" value="Cytochromes"/>
    <property type="match status" value="1"/>
</dbReference>
<dbReference type="Proteomes" id="UP000006755">
    <property type="component" value="Unassembled WGS sequence"/>
</dbReference>
<evidence type="ECO:0000256" key="1">
    <source>
        <dbReference type="ARBA" id="ARBA00022448"/>
    </source>
</evidence>
<evidence type="ECO:0000313" key="9">
    <source>
        <dbReference type="EMBL" id="EKE71702.1"/>
    </source>
</evidence>
<feature type="binding site" description="covalent" evidence="7">
    <location>
        <position position="136"/>
    </location>
    <ligand>
        <name>heme c</name>
        <dbReference type="ChEBI" id="CHEBI:61717"/>
    </ligand>
</feature>
<name>K2JA69_9GAMM</name>
<sequence>MKKLALAALVAVVPFAQAFDDKDEAIAYRQSVFSLVATHFGEMGAMVKGDKAFDAAAFQYRADSLAALSKMPLEGFLYPGADQGDTKAKAAVWENTDEFKKRLAKFQSDAADLAKSAQSGDLGSIKPAFMKAAKNCKACHSDFKNR</sequence>
<evidence type="ECO:0000313" key="10">
    <source>
        <dbReference type="Proteomes" id="UP000006755"/>
    </source>
</evidence>
<dbReference type="Pfam" id="PF01322">
    <property type="entry name" value="Cytochrom_C_2"/>
    <property type="match status" value="1"/>
</dbReference>
<feature type="binding site" description="axial binding residue" evidence="6">
    <location>
        <position position="140"/>
    </location>
    <ligand>
        <name>heme c</name>
        <dbReference type="ChEBI" id="CHEBI:61717"/>
    </ligand>
    <ligandPart>
        <name>Fe</name>
        <dbReference type="ChEBI" id="CHEBI:18248"/>
    </ligandPart>
</feature>
<dbReference type="GO" id="GO:0042597">
    <property type="term" value="C:periplasmic space"/>
    <property type="evidence" value="ECO:0007669"/>
    <property type="project" value="InterPro"/>
</dbReference>
<reference evidence="9 10" key="1">
    <citation type="journal article" date="2012" name="J. Bacteriol.">
        <title>Genome Sequence of Gallaecimonas xiamenensis Type Strain 3-C-1.</title>
        <authorList>
            <person name="Lai Q."/>
            <person name="Wang L."/>
            <person name="Wang W."/>
            <person name="Shao Z."/>
        </authorList>
    </citation>
    <scope>NUCLEOTIDE SEQUENCE [LARGE SCALE GENOMIC DNA]</scope>
    <source>
        <strain evidence="9 10">3-C-1</strain>
    </source>
</reference>
<dbReference type="InterPro" id="IPR012127">
    <property type="entry name" value="Cyt_c_prime"/>
</dbReference>
<gene>
    <name evidence="9" type="ORF">B3C1_12224</name>
</gene>
<keyword evidence="2 7" id="KW-0349">Heme</keyword>
<dbReference type="AlphaFoldDB" id="K2JA69"/>
<dbReference type="GO" id="GO:0020037">
    <property type="term" value="F:heme binding"/>
    <property type="evidence" value="ECO:0007669"/>
    <property type="project" value="InterPro"/>
</dbReference>
<keyword evidence="5 6" id="KW-0408">Iron</keyword>
<organism evidence="9 10">
    <name type="scientific">Gallaecimonas xiamenensis 3-C-1</name>
    <dbReference type="NCBI Taxonomy" id="745411"/>
    <lineage>
        <taxon>Bacteria</taxon>
        <taxon>Pseudomonadati</taxon>
        <taxon>Pseudomonadota</taxon>
        <taxon>Gammaproteobacteria</taxon>
        <taxon>Enterobacterales</taxon>
        <taxon>Gallaecimonadaceae</taxon>
        <taxon>Gallaecimonas</taxon>
    </lineage>
</organism>
<feature type="chain" id="PRO_5003861302" evidence="8">
    <location>
        <begin position="19"/>
        <end position="146"/>
    </location>
</feature>
<evidence type="ECO:0000256" key="2">
    <source>
        <dbReference type="ARBA" id="ARBA00022617"/>
    </source>
</evidence>
<keyword evidence="10" id="KW-1185">Reference proteome</keyword>
<comment type="caution">
    <text evidence="9">The sequence shown here is derived from an EMBL/GenBank/DDBJ whole genome shotgun (WGS) entry which is preliminary data.</text>
</comment>
<dbReference type="InterPro" id="IPR002321">
    <property type="entry name" value="Cyt_c_II"/>
</dbReference>
<keyword evidence="1" id="KW-0813">Transport</keyword>
<accession>K2JA69</accession>
<dbReference type="GO" id="GO:0005506">
    <property type="term" value="F:iron ion binding"/>
    <property type="evidence" value="ECO:0007669"/>
    <property type="project" value="InterPro"/>
</dbReference>
<dbReference type="OrthoDB" id="5520910at2"/>
<dbReference type="EMBL" id="AMRI01000016">
    <property type="protein sequence ID" value="EKE71702.1"/>
    <property type="molecule type" value="Genomic_DNA"/>
</dbReference>
<keyword evidence="4" id="KW-0249">Electron transport</keyword>
<dbReference type="eggNOG" id="COG3909">
    <property type="taxonomic scope" value="Bacteria"/>
</dbReference>
<evidence type="ECO:0000256" key="5">
    <source>
        <dbReference type="ARBA" id="ARBA00023004"/>
    </source>
</evidence>
<evidence type="ECO:0000256" key="3">
    <source>
        <dbReference type="ARBA" id="ARBA00022723"/>
    </source>
</evidence>
<evidence type="ECO:0000256" key="7">
    <source>
        <dbReference type="PIRSR" id="PIRSR000027-2"/>
    </source>
</evidence>
<evidence type="ECO:0000256" key="6">
    <source>
        <dbReference type="PIRSR" id="PIRSR000027-1"/>
    </source>
</evidence>
<feature type="binding site" description="covalent" evidence="7">
    <location>
        <position position="139"/>
    </location>
    <ligand>
        <name>heme c</name>
        <dbReference type="ChEBI" id="CHEBI:61717"/>
    </ligand>
</feature>
<keyword evidence="8" id="KW-0732">Signal</keyword>
<evidence type="ECO:0000256" key="4">
    <source>
        <dbReference type="ARBA" id="ARBA00022982"/>
    </source>
</evidence>
<dbReference type="RefSeq" id="WP_008485160.1">
    <property type="nucleotide sequence ID" value="NZ_AMRI01000016.1"/>
</dbReference>
<dbReference type="GO" id="GO:0022900">
    <property type="term" value="P:electron transport chain"/>
    <property type="evidence" value="ECO:0007669"/>
    <property type="project" value="InterPro"/>
</dbReference>
<dbReference type="Gene3D" id="1.20.120.10">
    <property type="entry name" value="Cytochrome c/b562"/>
    <property type="match status" value="1"/>
</dbReference>
<protein>
    <submittedName>
        <fullName evidence="9">Cytochrome c, class II</fullName>
    </submittedName>
</protein>
<dbReference type="GO" id="GO:0009055">
    <property type="term" value="F:electron transfer activity"/>
    <property type="evidence" value="ECO:0007669"/>
    <property type="project" value="InterPro"/>
</dbReference>
<dbReference type="STRING" id="745411.B3C1_12224"/>
<evidence type="ECO:0000256" key="8">
    <source>
        <dbReference type="SAM" id="SignalP"/>
    </source>
</evidence>